<dbReference type="VEuPathDB" id="FungiDB:PV09_09466"/>
<keyword evidence="2 3" id="KW-0040">ANK repeat</keyword>
<feature type="repeat" description="ANK" evidence="3">
    <location>
        <begin position="202"/>
        <end position="234"/>
    </location>
</feature>
<evidence type="ECO:0000256" key="3">
    <source>
        <dbReference type="PROSITE-ProRule" id="PRU00023"/>
    </source>
</evidence>
<dbReference type="EMBL" id="KN847599">
    <property type="protein sequence ID" value="KIV98768.1"/>
    <property type="molecule type" value="Genomic_DNA"/>
</dbReference>
<dbReference type="Proteomes" id="UP000053259">
    <property type="component" value="Unassembled WGS sequence"/>
</dbReference>
<dbReference type="PROSITE" id="PS50297">
    <property type="entry name" value="ANK_REP_REGION"/>
    <property type="match status" value="1"/>
</dbReference>
<dbReference type="SUPFAM" id="SSF48403">
    <property type="entry name" value="Ankyrin repeat"/>
    <property type="match status" value="1"/>
</dbReference>
<dbReference type="PROSITE" id="PS50088">
    <property type="entry name" value="ANK_REPEAT"/>
    <property type="match status" value="1"/>
</dbReference>
<dbReference type="SMART" id="SM00248">
    <property type="entry name" value="ANK"/>
    <property type="match status" value="2"/>
</dbReference>
<dbReference type="RefSeq" id="XP_016208638.1">
    <property type="nucleotide sequence ID" value="XM_016363526.1"/>
</dbReference>
<dbReference type="STRING" id="253628.A0A0D2AIL3"/>
<organism evidence="4 5">
    <name type="scientific">Verruconis gallopava</name>
    <dbReference type="NCBI Taxonomy" id="253628"/>
    <lineage>
        <taxon>Eukaryota</taxon>
        <taxon>Fungi</taxon>
        <taxon>Dikarya</taxon>
        <taxon>Ascomycota</taxon>
        <taxon>Pezizomycotina</taxon>
        <taxon>Dothideomycetes</taxon>
        <taxon>Pleosporomycetidae</taxon>
        <taxon>Venturiales</taxon>
        <taxon>Sympoventuriaceae</taxon>
        <taxon>Verruconis</taxon>
    </lineage>
</organism>
<dbReference type="AlphaFoldDB" id="A0A0D2AIL3"/>
<dbReference type="InterPro" id="IPR002110">
    <property type="entry name" value="Ankyrin_rpt"/>
</dbReference>
<evidence type="ECO:0000256" key="1">
    <source>
        <dbReference type="ARBA" id="ARBA00022737"/>
    </source>
</evidence>
<gene>
    <name evidence="4" type="ORF">PV09_09466</name>
</gene>
<keyword evidence="5" id="KW-1185">Reference proteome</keyword>
<dbReference type="PANTHER" id="PTHR24198:SF165">
    <property type="entry name" value="ANKYRIN REPEAT-CONTAINING PROTEIN-RELATED"/>
    <property type="match status" value="1"/>
</dbReference>
<name>A0A0D2AIL3_9PEZI</name>
<dbReference type="InParanoid" id="A0A0D2AIL3"/>
<dbReference type="GeneID" id="27317439"/>
<dbReference type="Gene3D" id="1.25.40.20">
    <property type="entry name" value="Ankyrin repeat-containing domain"/>
    <property type="match status" value="1"/>
</dbReference>
<dbReference type="OrthoDB" id="5337793at2759"/>
<dbReference type="HOGENOM" id="CLU_560439_0_0_1"/>
<protein>
    <submittedName>
        <fullName evidence="4">Uncharacterized protein</fullName>
    </submittedName>
</protein>
<evidence type="ECO:0000313" key="4">
    <source>
        <dbReference type="EMBL" id="KIV98768.1"/>
    </source>
</evidence>
<dbReference type="InterPro" id="IPR036770">
    <property type="entry name" value="Ankyrin_rpt-contain_sf"/>
</dbReference>
<dbReference type="PANTHER" id="PTHR24198">
    <property type="entry name" value="ANKYRIN REPEAT AND PROTEIN KINASE DOMAIN-CONTAINING PROTEIN"/>
    <property type="match status" value="1"/>
</dbReference>
<evidence type="ECO:0000256" key="2">
    <source>
        <dbReference type="ARBA" id="ARBA00023043"/>
    </source>
</evidence>
<accession>A0A0D2AIL3</accession>
<proteinExistence type="predicted"/>
<sequence length="487" mass="56170">MHRFLITSRYTADTVWVNCPYCLEEHQYTYDVLGAIRQFAEFKDRSQKDRARRCVKVVKPNLLFFRFVWEVGKWRTSSVIVETYTDLEANYLRFRTVGLKNHKTTENDLSLETAKVMEDLEQMALGADERPNQEHINRLCIAYDTNQMRSVVSLLKTFPELINISDRYGNTALHHVACKGHRSLAQFLMTRKGVNLDHANAIGRTPLMEAALWGQIDVVQTLLNHGAKMLLSASRCSQKLTAYDFAEDTIANEKERYNRRALLESSAPQLELPRYQEMQDRQTIQELLAGCGLERSKFEAADEVAFVKAYTNDDNMLMTWFLDIRTGVPISDCRKTVARLDRGNLLPVTYSCSRRTRRDRPERGFHILDEKEMEEVVLTLSKLLDYPMDPYFRSHAEVQLMAHYVQQHCLLPGLRQDGKASEQLLSLAHLQQSLGMHKDKHSSRFDASIQVAHASEVCSSCTNLAKTIKERLGIRFELRLVKQLETN</sequence>
<dbReference type="Pfam" id="PF12796">
    <property type="entry name" value="Ank_2"/>
    <property type="match status" value="1"/>
</dbReference>
<reference evidence="4 5" key="1">
    <citation type="submission" date="2015-01" db="EMBL/GenBank/DDBJ databases">
        <title>The Genome Sequence of Ochroconis gallopava CBS43764.</title>
        <authorList>
            <consortium name="The Broad Institute Genomics Platform"/>
            <person name="Cuomo C."/>
            <person name="de Hoog S."/>
            <person name="Gorbushina A."/>
            <person name="Stielow B."/>
            <person name="Teixiera M."/>
            <person name="Abouelleil A."/>
            <person name="Chapman S.B."/>
            <person name="Priest M."/>
            <person name="Young S.K."/>
            <person name="Wortman J."/>
            <person name="Nusbaum C."/>
            <person name="Birren B."/>
        </authorList>
    </citation>
    <scope>NUCLEOTIDE SEQUENCE [LARGE SCALE GENOMIC DNA]</scope>
    <source>
        <strain evidence="4 5">CBS 43764</strain>
    </source>
</reference>
<keyword evidence="1" id="KW-0677">Repeat</keyword>
<evidence type="ECO:0000313" key="5">
    <source>
        <dbReference type="Proteomes" id="UP000053259"/>
    </source>
</evidence>